<reference evidence="3" key="1">
    <citation type="journal article" date="2019" name="Int. J. Syst. Evol. Microbiol.">
        <title>The Global Catalogue of Microorganisms (GCM) 10K type strain sequencing project: providing services to taxonomists for standard genome sequencing and annotation.</title>
        <authorList>
            <consortium name="The Broad Institute Genomics Platform"/>
            <consortium name="The Broad Institute Genome Sequencing Center for Infectious Disease"/>
            <person name="Wu L."/>
            <person name="Ma J."/>
        </authorList>
    </citation>
    <scope>NUCLEOTIDE SEQUENCE [LARGE SCALE GENOMIC DNA]</scope>
    <source>
        <strain evidence="3">CGMCC 4.6946</strain>
    </source>
</reference>
<evidence type="ECO:0000256" key="1">
    <source>
        <dbReference type="SAM" id="MobiDB-lite"/>
    </source>
</evidence>
<keyword evidence="3" id="KW-1185">Reference proteome</keyword>
<dbReference type="SUPFAM" id="SSF56770">
    <property type="entry name" value="HydA/Nqo6-like"/>
    <property type="match status" value="1"/>
</dbReference>
<dbReference type="RefSeq" id="WP_380113324.1">
    <property type="nucleotide sequence ID" value="NZ_JBHSIW010000014.1"/>
</dbReference>
<dbReference type="Proteomes" id="UP001595797">
    <property type="component" value="Unassembled WGS sequence"/>
</dbReference>
<proteinExistence type="predicted"/>
<dbReference type="EMBL" id="JBHSIW010000014">
    <property type="protein sequence ID" value="MFC4904115.1"/>
    <property type="molecule type" value="Genomic_DNA"/>
</dbReference>
<evidence type="ECO:0008006" key="4">
    <source>
        <dbReference type="Google" id="ProtNLM"/>
    </source>
</evidence>
<evidence type="ECO:0000313" key="3">
    <source>
        <dbReference type="Proteomes" id="UP001595797"/>
    </source>
</evidence>
<comment type="caution">
    <text evidence="2">The sequence shown here is derived from an EMBL/GenBank/DDBJ whole genome shotgun (WGS) entry which is preliminary data.</text>
</comment>
<sequence length="452" mass="47426">MGLSGALARLAVRAAQVLVVEVPGQWATRMELEHQLLRRGWRPAWTPADADVLAVCGVPGPELSELVDRLWEQMPGPRVRADITSPGTVGSALDDAAALLLDTPQHRTDAQERAQEPEIPDDADHGGHGGMDHGEMDHGEMDHGEMDHGEMDHGEMDHGEMDHGEMDHGEMDHGGMDHGGMDHGGMDHGGMDHGGMDHGGMDHGGMDHGGHGGMDHSGHGGHGGMDMAPGGIPLAQGGEDRDGLEMDVLHLPLGPVLPFWPAGLVLRCSLQGDVVVDAEASVVDAEDHGPGAAGPCPGPAPAAVVWCDQVVALLALAGAEDAAAGARRARDALLHGDQDAARTAAERLHRTVRRSRLLRWSLRGVLPLDPSAPERHGLPRHCLGDAHDRLLSRVERIRAEAGGAEPVPVEGGAVPWAVLPELVTGLELGAVRLAVASLDLEPHPAVQEVGHG</sequence>
<evidence type="ECO:0000313" key="2">
    <source>
        <dbReference type="EMBL" id="MFC4904115.1"/>
    </source>
</evidence>
<gene>
    <name evidence="2" type="ORF">ACFPCS_11120</name>
</gene>
<name>A0ABV9TJF1_9MICC</name>
<feature type="region of interest" description="Disordered" evidence="1">
    <location>
        <begin position="107"/>
        <end position="159"/>
    </location>
</feature>
<organism evidence="2 3">
    <name type="scientific">Kocuria oceani</name>
    <dbReference type="NCBI Taxonomy" id="988827"/>
    <lineage>
        <taxon>Bacteria</taxon>
        <taxon>Bacillati</taxon>
        <taxon>Actinomycetota</taxon>
        <taxon>Actinomycetes</taxon>
        <taxon>Micrococcales</taxon>
        <taxon>Micrococcaceae</taxon>
        <taxon>Kocuria</taxon>
    </lineage>
</organism>
<protein>
    <recommendedName>
        <fullName evidence="4">DUF222 domain-containing protein</fullName>
    </recommendedName>
</protein>
<accession>A0ABV9TJF1</accession>